<evidence type="ECO:0000313" key="9">
    <source>
        <dbReference type="EnsemblPlants" id="KQK19730"/>
    </source>
</evidence>
<keyword evidence="2" id="KW-0238">DNA-binding</keyword>
<sequence length="415" mass="44463">MSISVNGQSVVPPGFRFHPTEEELLTYYLAKKVASCRIDLDVIPDVDLNKLEPWDIQERCRIGTGPQSDWYLFSHKDKKYPTGTRTNRATAAGFWKATGRDKPIYSSSSGSGTGKIGMRKTLVFYKGRAPHGTKSDWIMHEYRLHDNAQNHHSSPGAASSSPIRGGDQSAAQQEEGWVICRVFKKKNLICCNNNNNQALASHPQISSNNNKQPSPSRSCSAVSDDHHAASRAAAAQMLHHYSAGGSGDVDTHTLDHILRYMGSNSGKQESKPAPLTSACSLPNMDQYSLVNGGGGGTLYDKFMKLPPLEHVVVSGSGGGLLQLPPPTPQGSQYGGADCWADTLAAYELNGGLSDNDVDGSTKTTNGGMSTPGCFFVAEQHHQHGHGGGGDGDLWSLARSSVSTLHADLATAMDNV</sequence>
<evidence type="ECO:0000256" key="3">
    <source>
        <dbReference type="ARBA" id="ARBA00023163"/>
    </source>
</evidence>
<dbReference type="Proteomes" id="UP000008810">
    <property type="component" value="Chromosome 1"/>
</dbReference>
<dbReference type="HOGENOM" id="CLU_035664_1_1_1"/>
<evidence type="ECO:0000313" key="10">
    <source>
        <dbReference type="Proteomes" id="UP000008810"/>
    </source>
</evidence>
<organism evidence="8">
    <name type="scientific">Brachypodium distachyon</name>
    <name type="common">Purple false brome</name>
    <name type="synonym">Trachynia distachya</name>
    <dbReference type="NCBI Taxonomy" id="15368"/>
    <lineage>
        <taxon>Eukaryota</taxon>
        <taxon>Viridiplantae</taxon>
        <taxon>Streptophyta</taxon>
        <taxon>Embryophyta</taxon>
        <taxon>Tracheophyta</taxon>
        <taxon>Spermatophyta</taxon>
        <taxon>Magnoliopsida</taxon>
        <taxon>Liliopsida</taxon>
        <taxon>Poales</taxon>
        <taxon>Poaceae</taxon>
        <taxon>BOP clade</taxon>
        <taxon>Pooideae</taxon>
        <taxon>Stipodae</taxon>
        <taxon>Brachypodieae</taxon>
        <taxon>Brachypodium</taxon>
    </lineage>
</organism>
<dbReference type="RefSeq" id="NP_001266835.1">
    <property type="nucleotide sequence ID" value="NM_001279906.1"/>
</dbReference>
<feature type="compositionally biased region" description="Low complexity" evidence="5">
    <location>
        <begin position="151"/>
        <end position="162"/>
    </location>
</feature>
<dbReference type="OMA" id="HILRYMG"/>
<reference evidence="7" key="3">
    <citation type="journal article" date="2013" name="J. Exp. Bot.">
        <title>Regulation of secondary wall synthesis and cell death by NAC transcription factors in the monocot Brachypodium distachyon.</title>
        <authorList>
            <person name="Valdivia E.R."/>
            <person name="Herrera M.T."/>
            <person name="Gianzo C."/>
            <person name="Fidalgo J."/>
            <person name="Revilla G."/>
            <person name="Zarra I."/>
            <person name="Sampedro J."/>
        </authorList>
    </citation>
    <scope>NUCLEOTIDE SEQUENCE</scope>
    <source>
        <strain evidence="7">Bd21-3</strain>
    </source>
</reference>
<evidence type="ECO:0000259" key="6">
    <source>
        <dbReference type="PROSITE" id="PS51005"/>
    </source>
</evidence>
<evidence type="ECO:0000313" key="7">
    <source>
        <dbReference type="EMBL" id="AFJ91967.1"/>
    </source>
</evidence>
<dbReference type="Gene3D" id="2.170.150.80">
    <property type="entry name" value="NAC domain"/>
    <property type="match status" value="1"/>
</dbReference>
<dbReference type="Pfam" id="PF02365">
    <property type="entry name" value="NAM"/>
    <property type="match status" value="1"/>
</dbReference>
<dbReference type="SUPFAM" id="SSF101941">
    <property type="entry name" value="NAC domain"/>
    <property type="match status" value="1"/>
</dbReference>
<dbReference type="GO" id="GO:0006355">
    <property type="term" value="P:regulation of DNA-templated transcription"/>
    <property type="evidence" value="ECO:0007669"/>
    <property type="project" value="InterPro"/>
</dbReference>
<feature type="compositionally biased region" description="Polar residues" evidence="5">
    <location>
        <begin position="201"/>
        <end position="217"/>
    </location>
</feature>
<keyword evidence="3" id="KW-0804">Transcription</keyword>
<evidence type="ECO:0000256" key="4">
    <source>
        <dbReference type="ARBA" id="ARBA00023242"/>
    </source>
</evidence>
<dbReference type="PANTHER" id="PTHR31744">
    <property type="entry name" value="PROTEIN CUP-SHAPED COTYLEDON 2-RELATED"/>
    <property type="match status" value="1"/>
</dbReference>
<accession>I1H1A1</accession>
<feature type="region of interest" description="Disordered" evidence="5">
    <location>
        <begin position="148"/>
        <end position="170"/>
    </location>
</feature>
<dbReference type="KEGG" id="bdi:100830276"/>
<evidence type="ECO:0000256" key="1">
    <source>
        <dbReference type="ARBA" id="ARBA00023015"/>
    </source>
</evidence>
<feature type="region of interest" description="Disordered" evidence="5">
    <location>
        <begin position="201"/>
        <end position="228"/>
    </location>
</feature>
<dbReference type="STRING" id="15368.I1H1A1"/>
<evidence type="ECO:0000256" key="5">
    <source>
        <dbReference type="SAM" id="MobiDB-lite"/>
    </source>
</evidence>
<dbReference type="eggNOG" id="ENOG502QSBA">
    <property type="taxonomic scope" value="Eukaryota"/>
</dbReference>
<keyword evidence="1" id="KW-0805">Transcription regulation</keyword>
<evidence type="ECO:0000256" key="2">
    <source>
        <dbReference type="ARBA" id="ARBA00023125"/>
    </source>
</evidence>
<dbReference type="GO" id="GO:0003677">
    <property type="term" value="F:DNA binding"/>
    <property type="evidence" value="ECO:0007669"/>
    <property type="project" value="UniProtKB-KW"/>
</dbReference>
<dbReference type="EMBL" id="CM000880">
    <property type="protein sequence ID" value="PNT76596.1"/>
    <property type="molecule type" value="Genomic_DNA"/>
</dbReference>
<reference evidence="7" key="2">
    <citation type="submission" date="2012-02" db="EMBL/GenBank/DDBJ databases">
        <authorList>
            <person name="Valdivia E."/>
            <person name="Herrera M.T."/>
            <person name="Gianzo C."/>
            <person name="Revilla G."/>
            <person name="Zarra I."/>
            <person name="Sampedro J."/>
        </authorList>
    </citation>
    <scope>NUCLEOTIDE SEQUENCE</scope>
    <source>
        <strain evidence="7">Bd21-3</strain>
    </source>
</reference>
<keyword evidence="10" id="KW-1185">Reference proteome</keyword>
<gene>
    <name evidence="7 9" type="primary">SWN7</name>
    <name evidence="8" type="ORF">BRADI_1g50057v3</name>
</gene>
<dbReference type="InterPro" id="IPR036093">
    <property type="entry name" value="NAC_dom_sf"/>
</dbReference>
<reference evidence="9" key="5">
    <citation type="submission" date="2018-08" db="UniProtKB">
        <authorList>
            <consortium name="EnsemblPlants"/>
        </authorList>
    </citation>
    <scope>IDENTIFICATION</scope>
    <source>
        <strain evidence="9">cv. Bd21</strain>
    </source>
</reference>
<reference evidence="8 9" key="1">
    <citation type="journal article" date="2010" name="Nature">
        <title>Genome sequencing and analysis of the model grass Brachypodium distachyon.</title>
        <authorList>
            <consortium name="International Brachypodium Initiative"/>
        </authorList>
    </citation>
    <scope>NUCLEOTIDE SEQUENCE [LARGE SCALE GENOMIC DNA]</scope>
    <source>
        <strain evidence="8">Bd21</strain>
        <strain evidence="9">cv. Bd21</strain>
    </source>
</reference>
<dbReference type="PANTHER" id="PTHR31744:SF221">
    <property type="entry name" value="NAC DOMAIN-CONTAINING PROTEIN 43-LIKE"/>
    <property type="match status" value="1"/>
</dbReference>
<evidence type="ECO:0000313" key="8">
    <source>
        <dbReference type="EMBL" id="PNT76596.1"/>
    </source>
</evidence>
<dbReference type="EnsemblPlants" id="PNT76596">
    <property type="protein sequence ID" value="PNT76596"/>
    <property type="gene ID" value="BRADI_1g50057v3"/>
</dbReference>
<reference evidence="8" key="4">
    <citation type="submission" date="2017-06" db="EMBL/GenBank/DDBJ databases">
        <title>WGS assembly of Brachypodium distachyon.</title>
        <authorList>
            <consortium name="The International Brachypodium Initiative"/>
            <person name="Lucas S."/>
            <person name="Harmon-Smith M."/>
            <person name="Lail K."/>
            <person name="Tice H."/>
            <person name="Grimwood J."/>
            <person name="Bruce D."/>
            <person name="Barry K."/>
            <person name="Shu S."/>
            <person name="Lindquist E."/>
            <person name="Wang M."/>
            <person name="Pitluck S."/>
            <person name="Vogel J.P."/>
            <person name="Garvin D.F."/>
            <person name="Mockler T.C."/>
            <person name="Schmutz J."/>
            <person name="Rokhsar D."/>
            <person name="Bevan M.W."/>
        </authorList>
    </citation>
    <scope>NUCLEOTIDE SEQUENCE</scope>
    <source>
        <strain evidence="8">Bd21</strain>
    </source>
</reference>
<protein>
    <submittedName>
        <fullName evidence="7">SWN7</fullName>
    </submittedName>
</protein>
<dbReference type="InterPro" id="IPR003441">
    <property type="entry name" value="NAC-dom"/>
</dbReference>
<dbReference type="Gramene" id="KQK19730">
    <property type="protein sequence ID" value="KQK19730"/>
    <property type="gene ID" value="BRADI_1g50057v3"/>
</dbReference>
<dbReference type="EnsemblPlants" id="KQK19730">
    <property type="protein sequence ID" value="KQK19730"/>
    <property type="gene ID" value="BRADI_1g50057v3"/>
</dbReference>
<dbReference type="AlphaFoldDB" id="I1H1A1"/>
<name>I1H1A1_BRADI</name>
<proteinExistence type="evidence at transcript level"/>
<keyword evidence="4" id="KW-0539">Nucleus</keyword>
<dbReference type="EMBL" id="CM000880">
    <property type="protein sequence ID" value="KQK19730.1"/>
    <property type="molecule type" value="Genomic_DNA"/>
</dbReference>
<dbReference type="EMBL" id="JQ693428">
    <property type="protein sequence ID" value="AFJ91967.1"/>
    <property type="molecule type" value="mRNA"/>
</dbReference>
<feature type="domain" description="NAC" evidence="6">
    <location>
        <begin position="11"/>
        <end position="185"/>
    </location>
</feature>
<dbReference type="GeneID" id="100830276"/>
<dbReference type="OrthoDB" id="1922833at2759"/>
<dbReference type="Gramene" id="PNT76596">
    <property type="protein sequence ID" value="PNT76596"/>
    <property type="gene ID" value="BRADI_1g50057v3"/>
</dbReference>
<dbReference type="PROSITE" id="PS51005">
    <property type="entry name" value="NAC"/>
    <property type="match status" value="1"/>
</dbReference>